<dbReference type="AlphaFoldDB" id="A0A075MM15"/>
<dbReference type="KEGG" id="nev:NTE_00086"/>
<accession>A0A075MM15</accession>
<dbReference type="STRING" id="1459636.NTE_00086"/>
<gene>
    <name evidence="2" type="ORF">NTE_00086</name>
</gene>
<name>A0A075MM15_9ARCH</name>
<organism evidence="2 3">
    <name type="scientific">Candidatus Nitrososphaera evergladensis SR1</name>
    <dbReference type="NCBI Taxonomy" id="1459636"/>
    <lineage>
        <taxon>Archaea</taxon>
        <taxon>Nitrososphaerota</taxon>
        <taxon>Nitrososphaeria</taxon>
        <taxon>Nitrososphaerales</taxon>
        <taxon>Nitrososphaeraceae</taxon>
        <taxon>Nitrososphaera</taxon>
    </lineage>
</organism>
<evidence type="ECO:0000313" key="3">
    <source>
        <dbReference type="Proteomes" id="UP000028194"/>
    </source>
</evidence>
<dbReference type="EMBL" id="CP007174">
    <property type="protein sequence ID" value="AIF82170.1"/>
    <property type="molecule type" value="Genomic_DNA"/>
</dbReference>
<evidence type="ECO:0000256" key="1">
    <source>
        <dbReference type="SAM" id="Phobius"/>
    </source>
</evidence>
<protein>
    <submittedName>
        <fullName evidence="2">Uncharacterized protein</fullName>
    </submittedName>
</protein>
<keyword evidence="3" id="KW-1185">Reference proteome</keyword>
<feature type="transmembrane region" description="Helical" evidence="1">
    <location>
        <begin position="6"/>
        <end position="21"/>
    </location>
</feature>
<evidence type="ECO:0000313" key="2">
    <source>
        <dbReference type="EMBL" id="AIF82170.1"/>
    </source>
</evidence>
<keyword evidence="1" id="KW-0812">Transmembrane</keyword>
<keyword evidence="1" id="KW-0472">Membrane</keyword>
<keyword evidence="1" id="KW-1133">Transmembrane helix</keyword>
<reference evidence="2 3" key="1">
    <citation type="journal article" date="2014" name="PLoS ONE">
        <title>Genome Sequence of Candidatus Nitrososphaera evergladensis from Group I.1b Enriched from Everglades Soil Reveals Novel Genomic Features of the Ammonia-Oxidizing Archaea.</title>
        <authorList>
            <person name="Zhalnina K.V."/>
            <person name="Dias R."/>
            <person name="Leonard M.T."/>
            <person name="Dorr de Quadros P."/>
            <person name="Camargo F.A."/>
            <person name="Drew J.C."/>
            <person name="Farmerie W.G."/>
            <person name="Daroub S.H."/>
            <person name="Triplett E.W."/>
        </authorList>
    </citation>
    <scope>NUCLEOTIDE SEQUENCE [LARGE SCALE GENOMIC DNA]</scope>
    <source>
        <strain evidence="2 3">SR1</strain>
    </source>
</reference>
<dbReference type="HOGENOM" id="CLU_3338258_0_0_2"/>
<sequence length="37" mass="4232">MHYIHSPTASHIIIIIIIILLKKDAEHKEGNVIKDRA</sequence>
<proteinExistence type="predicted"/>
<dbReference type="Proteomes" id="UP000028194">
    <property type="component" value="Chromosome"/>
</dbReference>